<keyword evidence="3" id="KW-0274">FAD</keyword>
<dbReference type="Gene3D" id="3.50.50.60">
    <property type="entry name" value="FAD/NAD(P)-binding domain"/>
    <property type="match status" value="1"/>
</dbReference>
<sequence>MHAPMPRASRSGAPGRVRARGGGPEYLADKVFVTRLCSMWYFVQAALINPPASSIKPRCLDVRSAHARPGRTAALRPLRGAARHQAPARSGRAAMSRLCGASAATATPGAAYAAGPPPQQRAAAAAARAAGIAAAPAGAAAAAAEGGPSVAVVGAGPVGLLAAIALFRRGYRKVRVFDRLARPAPPDAASWGDAERSYNLGIGERGLKALQRFEVLDTVDRWSQTVLGRMDYKQDGSGPALTLQKKRMPSRILARDRLSSCIYEDLLRTCPGVQVEFSVECEDVAFHPGGATLKMQQCVPLKDGAPGGGRTPEDEECQVDGGPFSVDADVVIGADGVNSMVREAMERAGARTRKHAFRDRSPTVYKTLPVTMPAGSRLDLNYGTRLDGVGLEALPNVEGTLAGVVLFKPTDTRFTGMRTAGDARECLESLFPDWPLPQLSEAELEAFAQRRVRNLPQFSYCGPSLNLGGRAVLLGDRHPFGEAVFRPGRQLWLRGRVRPRRLHRGRGR</sequence>
<keyword evidence="4" id="KW-0560">Oxidoreductase</keyword>
<feature type="region of interest" description="Disordered" evidence="5">
    <location>
        <begin position="70"/>
        <end position="89"/>
    </location>
</feature>
<keyword evidence="2" id="KW-0285">Flavoprotein</keyword>
<evidence type="ECO:0000256" key="2">
    <source>
        <dbReference type="ARBA" id="ARBA00022630"/>
    </source>
</evidence>
<feature type="compositionally biased region" description="Low complexity" evidence="5">
    <location>
        <begin position="7"/>
        <end position="16"/>
    </location>
</feature>
<gene>
    <name evidence="6" type="ORF">PCOR1329_LOCUS34682</name>
</gene>
<evidence type="ECO:0000313" key="7">
    <source>
        <dbReference type="Proteomes" id="UP001189429"/>
    </source>
</evidence>
<protein>
    <recommendedName>
        <fullName evidence="8">FAD-binding domain-containing protein</fullName>
    </recommendedName>
</protein>
<proteinExistence type="predicted"/>
<evidence type="ECO:0000256" key="3">
    <source>
        <dbReference type="ARBA" id="ARBA00022827"/>
    </source>
</evidence>
<reference evidence="6" key="1">
    <citation type="submission" date="2023-10" db="EMBL/GenBank/DDBJ databases">
        <authorList>
            <person name="Chen Y."/>
            <person name="Shah S."/>
            <person name="Dougan E. K."/>
            <person name="Thang M."/>
            <person name="Chan C."/>
        </authorList>
    </citation>
    <scope>NUCLEOTIDE SEQUENCE [LARGE SCALE GENOMIC DNA]</scope>
</reference>
<evidence type="ECO:0000256" key="4">
    <source>
        <dbReference type="ARBA" id="ARBA00023002"/>
    </source>
</evidence>
<comment type="caution">
    <text evidence="6">The sequence shown here is derived from an EMBL/GenBank/DDBJ whole genome shotgun (WGS) entry which is preliminary data.</text>
</comment>
<keyword evidence="7" id="KW-1185">Reference proteome</keyword>
<evidence type="ECO:0008006" key="8">
    <source>
        <dbReference type="Google" id="ProtNLM"/>
    </source>
</evidence>
<dbReference type="PANTHER" id="PTHR46028">
    <property type="entry name" value="KYNURENINE 3-MONOOXYGENASE"/>
    <property type="match status" value="1"/>
</dbReference>
<evidence type="ECO:0000256" key="1">
    <source>
        <dbReference type="ARBA" id="ARBA00001974"/>
    </source>
</evidence>
<evidence type="ECO:0000313" key="6">
    <source>
        <dbReference type="EMBL" id="CAK0838824.1"/>
    </source>
</evidence>
<organism evidence="6 7">
    <name type="scientific">Prorocentrum cordatum</name>
    <dbReference type="NCBI Taxonomy" id="2364126"/>
    <lineage>
        <taxon>Eukaryota</taxon>
        <taxon>Sar</taxon>
        <taxon>Alveolata</taxon>
        <taxon>Dinophyceae</taxon>
        <taxon>Prorocentrales</taxon>
        <taxon>Prorocentraceae</taxon>
        <taxon>Prorocentrum</taxon>
    </lineage>
</organism>
<dbReference type="PANTHER" id="PTHR46028:SF2">
    <property type="entry name" value="KYNURENINE 3-MONOOXYGENASE"/>
    <property type="match status" value="1"/>
</dbReference>
<dbReference type="SUPFAM" id="SSF51905">
    <property type="entry name" value="FAD/NAD(P)-binding domain"/>
    <property type="match status" value="1"/>
</dbReference>
<dbReference type="EMBL" id="CAUYUJ010014250">
    <property type="protein sequence ID" value="CAK0838824.1"/>
    <property type="molecule type" value="Genomic_DNA"/>
</dbReference>
<evidence type="ECO:0000256" key="5">
    <source>
        <dbReference type="SAM" id="MobiDB-lite"/>
    </source>
</evidence>
<comment type="cofactor">
    <cofactor evidence="1">
        <name>FAD</name>
        <dbReference type="ChEBI" id="CHEBI:57692"/>
    </cofactor>
</comment>
<dbReference type="Proteomes" id="UP001189429">
    <property type="component" value="Unassembled WGS sequence"/>
</dbReference>
<name>A0ABN9T247_9DINO</name>
<feature type="region of interest" description="Disordered" evidence="5">
    <location>
        <begin position="1"/>
        <end position="20"/>
    </location>
</feature>
<accession>A0ABN9T247</accession>
<dbReference type="PRINTS" id="PR00420">
    <property type="entry name" value="RNGMNOXGNASE"/>
</dbReference>
<dbReference type="InterPro" id="IPR036188">
    <property type="entry name" value="FAD/NAD-bd_sf"/>
</dbReference>